<dbReference type="HOGENOM" id="CLU_1917096_0_0_1"/>
<reference evidence="3 4" key="1">
    <citation type="journal article" date="2012" name="Appl. Environ. Microbiol.">
        <title>Short-read sequencing for genomic analysis of the brown rot fungus Fibroporia radiculosa.</title>
        <authorList>
            <person name="Tang J.D."/>
            <person name="Perkins A.D."/>
            <person name="Sonstegard T.S."/>
            <person name="Schroeder S.G."/>
            <person name="Burgess S.C."/>
            <person name="Diehl S.V."/>
        </authorList>
    </citation>
    <scope>NUCLEOTIDE SEQUENCE [LARGE SCALE GENOMIC DNA]</scope>
    <source>
        <strain evidence="3 4">TFFH 294</strain>
    </source>
</reference>
<protein>
    <submittedName>
        <fullName evidence="3">Uncharacterized protein</fullName>
    </submittedName>
</protein>
<accession>J4GUN2</accession>
<dbReference type="Proteomes" id="UP000006352">
    <property type="component" value="Unassembled WGS sequence"/>
</dbReference>
<dbReference type="GeneID" id="24099996"/>
<sequence length="132" mass="14338">MALMPGDQQESDVEISKISDPCQSIVYEATTPSRYISDAIRRKLTLGAYMKIAAVASGWTFILGAIFGGLGMLVTYFFVPDTTGVDLANEDEKFLKYLADNGWHGGVGDEDAGSDTTESKLPDGRNYDEKAQ</sequence>
<evidence type="ECO:0000256" key="1">
    <source>
        <dbReference type="SAM" id="MobiDB-lite"/>
    </source>
</evidence>
<keyword evidence="2" id="KW-0472">Membrane</keyword>
<evidence type="ECO:0000313" key="4">
    <source>
        <dbReference type="Proteomes" id="UP000006352"/>
    </source>
</evidence>
<dbReference type="RefSeq" id="XP_012184368.1">
    <property type="nucleotide sequence ID" value="XM_012328978.1"/>
</dbReference>
<keyword evidence="4" id="KW-1185">Reference proteome</keyword>
<dbReference type="STRING" id="599839.J4GUN2"/>
<keyword evidence="2" id="KW-1133">Transmembrane helix</keyword>
<evidence type="ECO:0000313" key="3">
    <source>
        <dbReference type="EMBL" id="CCM05085.1"/>
    </source>
</evidence>
<dbReference type="AlphaFoldDB" id="J4GUN2"/>
<dbReference type="EMBL" id="HE797179">
    <property type="protein sequence ID" value="CCM05085.1"/>
    <property type="molecule type" value="Genomic_DNA"/>
</dbReference>
<organism evidence="3 4">
    <name type="scientific">Fibroporia radiculosa</name>
    <dbReference type="NCBI Taxonomy" id="599839"/>
    <lineage>
        <taxon>Eukaryota</taxon>
        <taxon>Fungi</taxon>
        <taxon>Dikarya</taxon>
        <taxon>Basidiomycota</taxon>
        <taxon>Agaricomycotina</taxon>
        <taxon>Agaricomycetes</taxon>
        <taxon>Polyporales</taxon>
        <taxon>Fibroporiaceae</taxon>
        <taxon>Fibroporia</taxon>
    </lineage>
</organism>
<dbReference type="InParanoid" id="J4GUN2"/>
<dbReference type="OrthoDB" id="2153661at2759"/>
<evidence type="ECO:0000256" key="2">
    <source>
        <dbReference type="SAM" id="Phobius"/>
    </source>
</evidence>
<feature type="region of interest" description="Disordered" evidence="1">
    <location>
        <begin position="103"/>
        <end position="132"/>
    </location>
</feature>
<gene>
    <name evidence="3" type="ORF">FIBRA_07292</name>
</gene>
<feature type="compositionally biased region" description="Basic and acidic residues" evidence="1">
    <location>
        <begin position="117"/>
        <end position="132"/>
    </location>
</feature>
<proteinExistence type="predicted"/>
<keyword evidence="2" id="KW-0812">Transmembrane</keyword>
<name>J4GUN2_9APHY</name>
<feature type="transmembrane region" description="Helical" evidence="2">
    <location>
        <begin position="52"/>
        <end position="79"/>
    </location>
</feature>